<protein>
    <submittedName>
        <fullName evidence="2">Uncharacterized protein</fullName>
    </submittedName>
</protein>
<gene>
    <name evidence="2" type="ORF">ACLA_004300</name>
</gene>
<dbReference type="HOGENOM" id="CLU_1749184_0_0_1"/>
<reference evidence="2 3" key="1">
    <citation type="journal article" date="2008" name="PLoS Genet.">
        <title>Genomic islands in the pathogenic filamentous fungus Aspergillus fumigatus.</title>
        <authorList>
            <person name="Fedorova N.D."/>
            <person name="Khaldi N."/>
            <person name="Joardar V.S."/>
            <person name="Maiti R."/>
            <person name="Amedeo P."/>
            <person name="Anderson M.J."/>
            <person name="Crabtree J."/>
            <person name="Silva J.C."/>
            <person name="Badger J.H."/>
            <person name="Albarraq A."/>
            <person name="Angiuoli S."/>
            <person name="Bussey H."/>
            <person name="Bowyer P."/>
            <person name="Cotty P.J."/>
            <person name="Dyer P.S."/>
            <person name="Egan A."/>
            <person name="Galens K."/>
            <person name="Fraser-Liggett C.M."/>
            <person name="Haas B.J."/>
            <person name="Inman J.M."/>
            <person name="Kent R."/>
            <person name="Lemieux S."/>
            <person name="Malavazi I."/>
            <person name="Orvis J."/>
            <person name="Roemer T."/>
            <person name="Ronning C.M."/>
            <person name="Sundaram J.P."/>
            <person name="Sutton G."/>
            <person name="Turner G."/>
            <person name="Venter J.C."/>
            <person name="White O.R."/>
            <person name="Whitty B.R."/>
            <person name="Youngman P."/>
            <person name="Wolfe K.H."/>
            <person name="Goldman G.H."/>
            <person name="Wortman J.R."/>
            <person name="Jiang B."/>
            <person name="Denning D.W."/>
            <person name="Nierman W.C."/>
        </authorList>
    </citation>
    <scope>NUCLEOTIDE SEQUENCE [LARGE SCALE GENOMIC DNA]</scope>
    <source>
        <strain evidence="3">ATCC 1007 / CBS 513.65 / DSM 816 / NCTC 3887 / NRRL 1</strain>
    </source>
</reference>
<keyword evidence="1" id="KW-0472">Membrane</keyword>
<keyword evidence="1" id="KW-0812">Transmembrane</keyword>
<dbReference type="Proteomes" id="UP000006701">
    <property type="component" value="Unassembled WGS sequence"/>
</dbReference>
<dbReference type="KEGG" id="act:ACLA_004300"/>
<evidence type="ECO:0000313" key="2">
    <source>
        <dbReference type="EMBL" id="EAW15016.1"/>
    </source>
</evidence>
<name>A1C5P8_ASPCL</name>
<dbReference type="OrthoDB" id="3868412at2759"/>
<proteinExistence type="predicted"/>
<sequence>MPCSIQYLSNMHACQFLRPPNTDLMACISSTSSNSSSPEWWNGGLVGVFASFLLSLTTWGFSTAFGAFQSYYQSDLLHTNSHTIYPVTIIDITHLLATSSTYDHRVWRTGLPVRSAVLKPHAGRLVVGWVTTSESRLLYVFGLHVFTYL</sequence>
<feature type="transmembrane region" description="Helical" evidence="1">
    <location>
        <begin position="40"/>
        <end position="61"/>
    </location>
</feature>
<dbReference type="AlphaFoldDB" id="A1C5P8"/>
<organism evidence="2 3">
    <name type="scientific">Aspergillus clavatus (strain ATCC 1007 / CBS 513.65 / DSM 816 / NCTC 3887 / NRRL 1 / QM 1276 / 107)</name>
    <dbReference type="NCBI Taxonomy" id="344612"/>
    <lineage>
        <taxon>Eukaryota</taxon>
        <taxon>Fungi</taxon>
        <taxon>Dikarya</taxon>
        <taxon>Ascomycota</taxon>
        <taxon>Pezizomycotina</taxon>
        <taxon>Eurotiomycetes</taxon>
        <taxon>Eurotiomycetidae</taxon>
        <taxon>Eurotiales</taxon>
        <taxon>Aspergillaceae</taxon>
        <taxon>Aspergillus</taxon>
        <taxon>Aspergillus subgen. Fumigati</taxon>
    </lineage>
</organism>
<evidence type="ECO:0000256" key="1">
    <source>
        <dbReference type="SAM" id="Phobius"/>
    </source>
</evidence>
<keyword evidence="1" id="KW-1133">Transmembrane helix</keyword>
<accession>A1C5P8</accession>
<dbReference type="VEuPathDB" id="FungiDB:ACLA_004300"/>
<evidence type="ECO:0000313" key="3">
    <source>
        <dbReference type="Proteomes" id="UP000006701"/>
    </source>
</evidence>
<dbReference type="GeneID" id="4708327"/>
<dbReference type="EMBL" id="DS027004">
    <property type="protein sequence ID" value="EAW15016.1"/>
    <property type="molecule type" value="Genomic_DNA"/>
</dbReference>
<keyword evidence="3" id="KW-1185">Reference proteome</keyword>
<dbReference type="eggNOG" id="ENOG502RPQP">
    <property type="taxonomic scope" value="Eukaryota"/>
</dbReference>
<dbReference type="RefSeq" id="XP_071368074.1">
    <property type="nucleotide sequence ID" value="XM_071511973.1"/>
</dbReference>